<comment type="subcellular location">
    <subcellularLocation>
        <location evidence="1 10">Cell membrane</location>
        <topology evidence="1 10">Multi-pass membrane protein</topology>
    </subcellularLocation>
</comment>
<feature type="transmembrane region" description="Helical" evidence="10">
    <location>
        <begin position="377"/>
        <end position="396"/>
    </location>
</feature>
<gene>
    <name evidence="11" type="ORF">PLXY2_LOCUS7627</name>
</gene>
<keyword evidence="4 10" id="KW-0812">Transmembrane</keyword>
<dbReference type="GO" id="GO:0004984">
    <property type="term" value="F:olfactory receptor activity"/>
    <property type="evidence" value="ECO:0007669"/>
    <property type="project" value="InterPro"/>
</dbReference>
<accession>A0A8S4F1E9</accession>
<evidence type="ECO:0000256" key="6">
    <source>
        <dbReference type="ARBA" id="ARBA00022989"/>
    </source>
</evidence>
<comment type="caution">
    <text evidence="11">The sequence shown here is derived from an EMBL/GenBank/DDBJ whole genome shotgun (WGS) entry which is preliminary data.</text>
</comment>
<keyword evidence="9 10" id="KW-0807">Transducer</keyword>
<dbReference type="AlphaFoldDB" id="A0A8S4F1E9"/>
<evidence type="ECO:0000256" key="10">
    <source>
        <dbReference type="RuleBase" id="RU351113"/>
    </source>
</evidence>
<evidence type="ECO:0000256" key="3">
    <source>
        <dbReference type="ARBA" id="ARBA00022606"/>
    </source>
</evidence>
<protein>
    <recommendedName>
        <fullName evidence="10">Odorant receptor</fullName>
    </recommendedName>
</protein>
<keyword evidence="3 10" id="KW-0716">Sensory transduction</keyword>
<feature type="transmembrane region" description="Helical" evidence="10">
    <location>
        <begin position="141"/>
        <end position="163"/>
    </location>
</feature>
<dbReference type="PANTHER" id="PTHR21137">
    <property type="entry name" value="ODORANT RECEPTOR"/>
    <property type="match status" value="1"/>
</dbReference>
<proteinExistence type="inferred from homology"/>
<dbReference type="Proteomes" id="UP000653454">
    <property type="component" value="Unassembled WGS sequence"/>
</dbReference>
<feature type="transmembrane region" description="Helical" evidence="10">
    <location>
        <begin position="35"/>
        <end position="56"/>
    </location>
</feature>
<dbReference type="GO" id="GO:0007165">
    <property type="term" value="P:signal transduction"/>
    <property type="evidence" value="ECO:0007669"/>
    <property type="project" value="UniProtKB-KW"/>
</dbReference>
<evidence type="ECO:0000256" key="4">
    <source>
        <dbReference type="ARBA" id="ARBA00022692"/>
    </source>
</evidence>
<dbReference type="GO" id="GO:0005886">
    <property type="term" value="C:plasma membrane"/>
    <property type="evidence" value="ECO:0007669"/>
    <property type="project" value="UniProtKB-SubCell"/>
</dbReference>
<sequence length="413" mass="47872">MDETLQCLNRVLSFVGISIFAKNNWDSPFYRVIQIFNLIIAIITFILTTGCIINSFSDLPALIESICIWTTGVILSISITICWVFRKRFRLFVLEMGFRDTILDVPLIHYVMGLESGGALLMELKELVVDSRERLLRFVRVLLKCYVSSVFVTASLYIVGAIYRMLVREDASLRILAFEMWFPWSLEDMRVYAASFIFHAYAGLICCSGYPGFQMTIILLVGQSIRQLRILTFVISHQDELAKEITNMREGESLWQLYCTDILSQCIKHYITLKTFNNRVNVIFRPFYLTLILVATLLVCGCSTKIAISNKFALEVIKYYVHEFCFIIVVLMFCLLGQQLQDECEKLEGSILQKWYIYNAKHTKHLRIFKMAASQRMPIHIFGTITLSLPTFTWFIRTGTSFFTLMMSFMEEQ</sequence>
<dbReference type="InterPro" id="IPR004117">
    <property type="entry name" value="7tm6_olfct_rcpt"/>
</dbReference>
<feature type="transmembrane region" description="Helical" evidence="10">
    <location>
        <begin position="191"/>
        <end position="221"/>
    </location>
</feature>
<dbReference type="PANTHER" id="PTHR21137:SF35">
    <property type="entry name" value="ODORANT RECEPTOR 19A-RELATED"/>
    <property type="match status" value="1"/>
</dbReference>
<keyword evidence="6 10" id="KW-1133">Transmembrane helix</keyword>
<dbReference type="EMBL" id="CAJHNJ030000026">
    <property type="protein sequence ID" value="CAG9122160.1"/>
    <property type="molecule type" value="Genomic_DNA"/>
</dbReference>
<keyword evidence="12" id="KW-1185">Reference proteome</keyword>
<comment type="similarity">
    <text evidence="10">Belongs to the insect chemoreceptor superfamily. Heteromeric odorant receptor channel (TC 1.A.69) family.</text>
</comment>
<keyword evidence="8 10" id="KW-0675">Receptor</keyword>
<organism evidence="11 12">
    <name type="scientific">Plutella xylostella</name>
    <name type="common">Diamondback moth</name>
    <name type="synonym">Plutella maculipennis</name>
    <dbReference type="NCBI Taxonomy" id="51655"/>
    <lineage>
        <taxon>Eukaryota</taxon>
        <taxon>Metazoa</taxon>
        <taxon>Ecdysozoa</taxon>
        <taxon>Arthropoda</taxon>
        <taxon>Hexapoda</taxon>
        <taxon>Insecta</taxon>
        <taxon>Pterygota</taxon>
        <taxon>Neoptera</taxon>
        <taxon>Endopterygota</taxon>
        <taxon>Lepidoptera</taxon>
        <taxon>Glossata</taxon>
        <taxon>Ditrysia</taxon>
        <taxon>Yponomeutoidea</taxon>
        <taxon>Plutellidae</taxon>
        <taxon>Plutella</taxon>
    </lineage>
</organism>
<dbReference type="GO" id="GO:0005549">
    <property type="term" value="F:odorant binding"/>
    <property type="evidence" value="ECO:0007669"/>
    <property type="project" value="InterPro"/>
</dbReference>
<evidence type="ECO:0000256" key="8">
    <source>
        <dbReference type="ARBA" id="ARBA00023170"/>
    </source>
</evidence>
<keyword evidence="5 10" id="KW-0552">Olfaction</keyword>
<evidence type="ECO:0000256" key="2">
    <source>
        <dbReference type="ARBA" id="ARBA00022475"/>
    </source>
</evidence>
<feature type="transmembrane region" description="Helical" evidence="10">
    <location>
        <begin position="287"/>
        <end position="308"/>
    </location>
</feature>
<evidence type="ECO:0000313" key="12">
    <source>
        <dbReference type="Proteomes" id="UP000653454"/>
    </source>
</evidence>
<evidence type="ECO:0000256" key="7">
    <source>
        <dbReference type="ARBA" id="ARBA00023136"/>
    </source>
</evidence>
<evidence type="ECO:0000256" key="5">
    <source>
        <dbReference type="ARBA" id="ARBA00022725"/>
    </source>
</evidence>
<feature type="transmembrane region" description="Helical" evidence="10">
    <location>
        <begin position="320"/>
        <end position="337"/>
    </location>
</feature>
<dbReference type="Pfam" id="PF02949">
    <property type="entry name" value="7tm_6"/>
    <property type="match status" value="1"/>
</dbReference>
<feature type="transmembrane region" description="Helical" evidence="10">
    <location>
        <begin position="62"/>
        <end position="85"/>
    </location>
</feature>
<evidence type="ECO:0000256" key="9">
    <source>
        <dbReference type="ARBA" id="ARBA00023224"/>
    </source>
</evidence>
<name>A0A8S4F1E9_PLUXY</name>
<keyword evidence="2" id="KW-1003">Cell membrane</keyword>
<evidence type="ECO:0000256" key="1">
    <source>
        <dbReference type="ARBA" id="ARBA00004651"/>
    </source>
</evidence>
<keyword evidence="7 10" id="KW-0472">Membrane</keyword>
<evidence type="ECO:0000313" key="11">
    <source>
        <dbReference type="EMBL" id="CAG9122160.1"/>
    </source>
</evidence>
<reference evidence="11" key="1">
    <citation type="submission" date="2020-11" db="EMBL/GenBank/DDBJ databases">
        <authorList>
            <person name="Whiteford S."/>
        </authorList>
    </citation>
    <scope>NUCLEOTIDE SEQUENCE</scope>
</reference>